<protein>
    <recommendedName>
        <fullName evidence="4">sn-glycerol-3-phosphate-binding periplasmic protein UgpB</fullName>
    </recommendedName>
</protein>
<evidence type="ECO:0000313" key="8">
    <source>
        <dbReference type="EMBL" id="MBK6009053.1"/>
    </source>
</evidence>
<evidence type="ECO:0000256" key="2">
    <source>
        <dbReference type="ARBA" id="ARBA00008520"/>
    </source>
</evidence>
<comment type="similarity">
    <text evidence="2">Belongs to the bacterial solute-binding protein 1 family.</text>
</comment>
<gene>
    <name evidence="8" type="primary">ugpB</name>
    <name evidence="8" type="ORF">JJB11_23390</name>
</gene>
<dbReference type="SUPFAM" id="SSF53850">
    <property type="entry name" value="Periplasmic binding protein-like II"/>
    <property type="match status" value="1"/>
</dbReference>
<dbReference type="AlphaFoldDB" id="A0A934TWY3"/>
<proteinExistence type="inferred from homology"/>
<name>A0A934TWY3_9BURK</name>
<evidence type="ECO:0000256" key="7">
    <source>
        <dbReference type="SAM" id="SignalP"/>
    </source>
</evidence>
<dbReference type="CDD" id="cd14748">
    <property type="entry name" value="PBP2_UgpB"/>
    <property type="match status" value="1"/>
</dbReference>
<dbReference type="NCBIfam" id="NF008211">
    <property type="entry name" value="PRK10974.1"/>
    <property type="match status" value="1"/>
</dbReference>
<evidence type="ECO:0000256" key="1">
    <source>
        <dbReference type="ARBA" id="ARBA00004418"/>
    </source>
</evidence>
<dbReference type="InterPro" id="IPR050490">
    <property type="entry name" value="Bact_solute-bd_prot1"/>
</dbReference>
<comment type="caution">
    <text evidence="8">The sequence shown here is derived from an EMBL/GenBank/DDBJ whole genome shotgun (WGS) entry which is preliminary data.</text>
</comment>
<reference evidence="8" key="1">
    <citation type="journal article" date="2012" name="J. Microbiol. Biotechnol.">
        <title>Ramlibacter ginsenosidimutans sp. nov., with ginsenoside-converting activity.</title>
        <authorList>
            <person name="Wang L."/>
            <person name="An D.S."/>
            <person name="Kim S.G."/>
            <person name="Jin F.X."/>
            <person name="Kim S.C."/>
            <person name="Lee S.T."/>
            <person name="Im W.T."/>
        </authorList>
    </citation>
    <scope>NUCLEOTIDE SEQUENCE</scope>
    <source>
        <strain evidence="8">KACC 17527</strain>
    </source>
</reference>
<evidence type="ECO:0000256" key="6">
    <source>
        <dbReference type="ARBA" id="ARBA00022729"/>
    </source>
</evidence>
<dbReference type="InterPro" id="IPR006059">
    <property type="entry name" value="SBP"/>
</dbReference>
<reference evidence="8" key="2">
    <citation type="submission" date="2021-01" db="EMBL/GenBank/DDBJ databases">
        <authorList>
            <person name="Kang M."/>
        </authorList>
    </citation>
    <scope>NUCLEOTIDE SEQUENCE</scope>
    <source>
        <strain evidence="8">KACC 17527</strain>
    </source>
</reference>
<accession>A0A934TWY3</accession>
<dbReference type="PANTHER" id="PTHR43649:SF31">
    <property type="entry name" value="SN-GLYCEROL-3-PHOSPHATE-BINDING PERIPLASMIC PROTEIN UGPB"/>
    <property type="match status" value="1"/>
</dbReference>
<keyword evidence="9" id="KW-1185">Reference proteome</keyword>
<dbReference type="Pfam" id="PF13416">
    <property type="entry name" value="SBP_bac_8"/>
    <property type="match status" value="1"/>
</dbReference>
<organism evidence="8 9">
    <name type="scientific">Ramlibacter ginsenosidimutans</name>
    <dbReference type="NCBI Taxonomy" id="502333"/>
    <lineage>
        <taxon>Bacteria</taxon>
        <taxon>Pseudomonadati</taxon>
        <taxon>Pseudomonadota</taxon>
        <taxon>Betaproteobacteria</taxon>
        <taxon>Burkholderiales</taxon>
        <taxon>Comamonadaceae</taxon>
        <taxon>Ramlibacter</taxon>
    </lineage>
</organism>
<feature type="signal peptide" evidence="7">
    <location>
        <begin position="1"/>
        <end position="22"/>
    </location>
</feature>
<evidence type="ECO:0000256" key="5">
    <source>
        <dbReference type="ARBA" id="ARBA00022448"/>
    </source>
</evidence>
<dbReference type="PANTHER" id="PTHR43649">
    <property type="entry name" value="ARABINOSE-BINDING PROTEIN-RELATED"/>
    <property type="match status" value="1"/>
</dbReference>
<dbReference type="RefSeq" id="WP_201177294.1">
    <property type="nucleotide sequence ID" value="NZ_JAEPWM010000013.1"/>
</dbReference>
<dbReference type="GO" id="GO:0042597">
    <property type="term" value="C:periplasmic space"/>
    <property type="evidence" value="ECO:0007669"/>
    <property type="project" value="UniProtKB-SubCell"/>
</dbReference>
<evidence type="ECO:0000313" key="9">
    <source>
        <dbReference type="Proteomes" id="UP000630528"/>
    </source>
</evidence>
<dbReference type="Gene3D" id="3.40.190.10">
    <property type="entry name" value="Periplasmic binding protein-like II"/>
    <property type="match status" value="2"/>
</dbReference>
<sequence length="435" mass="47168">MKIRFSALVLSLAFAAAAPAHAVTEVPWWHSMTAANNDWVNDLANQFNASQKDYKIVPVFKGEYDVSMTAAVAAFRAGQAPALLQVFEVGTATMMASKGAIVPVAKVMKDAGYKFDAKAFIPAVAGYYTAPNGEMLSYPFNSSTTVFYINKDAFKAAGLDPNNPPKTWPEVTLAAAKLKASGHKCPLTTSWQGWTQLESFSTWHNTLLATKDNGMSGIDARLVVNSPLHVRHIENLGNMAKQGLFVYKGRSSAGDAAFYSGECAMTTASSGIYGSIVKNGKFAFAESTLPYYPDVPGAPQNTVIGGGSLWVMAGQKPEVYKGVAAFLNYISRPEVQSASHKRTGYLPVTLASYKLTEESGFYKEHPGADTAVNQMVRKTTNKSRGIRLGNYVQIRAIEDEELEQVWAGKKTAKEALDAVVERGNVLLERFQKANK</sequence>
<comment type="subunit">
    <text evidence="3">The complex is composed of two ATP-binding proteins (UgpC), two transmembrane proteins (UgpA and UgpE) and a solute-binding protein (UgpB).</text>
</comment>
<feature type="chain" id="PRO_5037509202" description="sn-glycerol-3-phosphate-binding periplasmic protein UgpB" evidence="7">
    <location>
        <begin position="23"/>
        <end position="435"/>
    </location>
</feature>
<evidence type="ECO:0000256" key="4">
    <source>
        <dbReference type="ARBA" id="ARBA00017470"/>
    </source>
</evidence>
<dbReference type="EMBL" id="JAEPWM010000013">
    <property type="protein sequence ID" value="MBK6009053.1"/>
    <property type="molecule type" value="Genomic_DNA"/>
</dbReference>
<evidence type="ECO:0000256" key="3">
    <source>
        <dbReference type="ARBA" id="ARBA00011557"/>
    </source>
</evidence>
<dbReference type="Proteomes" id="UP000630528">
    <property type="component" value="Unassembled WGS sequence"/>
</dbReference>
<comment type="subcellular location">
    <subcellularLocation>
        <location evidence="1">Periplasm</location>
    </subcellularLocation>
</comment>
<keyword evidence="6 7" id="KW-0732">Signal</keyword>
<keyword evidence="5" id="KW-0813">Transport</keyword>